<sequence length="1109" mass="129567">MEKINKPIGLPDCKIINTLISKANSKIDYEFNYVNHLEELRKVISIEVSAINQLFPEYTPHDEHYHLKRLFYVADQMLGDDVIENMNATELFLLASCLYGHDWGMAVSEDEKESICSGKKTENHIHLLDDEALRFKEFCKNKNIEADKITISDWQEYVRLTHAFRSGKRIKQYFGSISSGIAEFGARICEGHWLDFDIIDDYTSYPTDASIHLEIVNVKALTIYVRLVDLLDLGEDRTPFILWKFVAPRNNFSKLEWAKHRALQPVTFPKYQLSRLIQVDGSTNDQNVYMSILDLKRYVDMQFRQCQDILNRINHSYHKLNISHIDWRIAARGFEPIAIQFEFDRIRMFDILSDDIYRSNPYVFIRELMQNSIDAISMRKEILEKKGLTFIPKIQVDITETEIYYIVQISDNGIGMDEYVVRNYLAVAGKSYYRSIDFRKEGLNMDPISRFGIGVLSCFMTSDFLEIETLKDPNTTKTQESLRIVIPSKENYFKVEKSLNNINVGTTFKVFMIKDKLPVDNKTSKPIELGISEYIKKTAAFVKYPIQVTERNSTILINSPNHNKPLIDNEYRISYDFPINKAIVAQDIDVVNEYFKEQRFYMKEDLGLMDFDGCLTYLIPKSDDIDILNSALSWPTREISLIDYKNKITERKKIKWEDQWISFSRGNNNKDKTAINDRSYSVYMDGILLQDINSPEIKLDIDQEDESHTDYRMSMFDTFINPQLTVNIPKPLGMKIDLARTNIESNERWDKQIWLALIDNLKEFLIKPILIKTPQERLLSFAKLLTFYKLNSKILIEHLLPISTYPLPFISSQGILNFNEVSKIDIIKVAPIEFAAHFFDLIQASYINYEKYDGVLRQYIGENVTFDFSSDDHFIDTPASLSNMSNLNKYFLDSNYYLKAIEFISSPLGIKFPLVQEIFEKKDKEDHKNIEFNNLINSDLSNITPYTLSQINKLLKKNFDSFPVLTSFPQPYESKIFFGFKYLNIKNDLAKFFVYICLYIINVKSDKKELNEITGKIMDMIHEVPFIKEYYSLSQKNNIEGFNEKIDKLFHYALEHNIHMRKIDKFKKITIKDFVENSITVSGTTKVISGYIETKKYLTGKLNWGQVIK</sequence>
<dbReference type="Proteomes" id="UP000515806">
    <property type="component" value="Chromosome"/>
</dbReference>
<dbReference type="SUPFAM" id="SSF55874">
    <property type="entry name" value="ATPase domain of HSP90 chaperone/DNA topoisomerase II/histidine kinase"/>
    <property type="match status" value="1"/>
</dbReference>
<dbReference type="Gene3D" id="3.30.565.10">
    <property type="entry name" value="Histidine kinase-like ATPase, C-terminal domain"/>
    <property type="match status" value="1"/>
</dbReference>
<dbReference type="RefSeq" id="WP_187591760.1">
    <property type="nucleotide sequence ID" value="NZ_CP060723.1"/>
</dbReference>
<dbReference type="AlphaFoldDB" id="A0A7G9QCP2"/>
<reference evidence="6 7" key="1">
    <citation type="submission" date="2020-08" db="EMBL/GenBank/DDBJ databases">
        <title>Genome sequence of Pedobacter roseus KACC 11594T.</title>
        <authorList>
            <person name="Hyun D.-W."/>
            <person name="Bae J.-W."/>
        </authorList>
    </citation>
    <scope>NUCLEOTIDE SEQUENCE [LARGE SCALE GENOMIC DNA]</scope>
    <source>
        <strain evidence="6 7">KACC 11594</strain>
    </source>
</reference>
<name>A0A7G9QCP2_9SPHI</name>
<dbReference type="PRINTS" id="PR00775">
    <property type="entry name" value="HEATSHOCK90"/>
</dbReference>
<dbReference type="PANTHER" id="PTHR11528">
    <property type="entry name" value="HEAT SHOCK PROTEIN 90 FAMILY MEMBER"/>
    <property type="match status" value="1"/>
</dbReference>
<accession>A0A7G9QCP2</accession>
<dbReference type="GO" id="GO:0051082">
    <property type="term" value="F:unfolded protein binding"/>
    <property type="evidence" value="ECO:0007669"/>
    <property type="project" value="InterPro"/>
</dbReference>
<dbReference type="InterPro" id="IPR020575">
    <property type="entry name" value="Hsp90_N"/>
</dbReference>
<dbReference type="GO" id="GO:0016887">
    <property type="term" value="F:ATP hydrolysis activity"/>
    <property type="evidence" value="ECO:0007669"/>
    <property type="project" value="InterPro"/>
</dbReference>
<keyword evidence="2" id="KW-0547">Nucleotide-binding</keyword>
<dbReference type="EMBL" id="CP060723">
    <property type="protein sequence ID" value="QNN41117.1"/>
    <property type="molecule type" value="Genomic_DNA"/>
</dbReference>
<keyword evidence="4" id="KW-0143">Chaperone</keyword>
<dbReference type="GO" id="GO:0140662">
    <property type="term" value="F:ATP-dependent protein folding chaperone"/>
    <property type="evidence" value="ECO:0007669"/>
    <property type="project" value="InterPro"/>
</dbReference>
<evidence type="ECO:0000259" key="5">
    <source>
        <dbReference type="Pfam" id="PF24391"/>
    </source>
</evidence>
<dbReference type="Pfam" id="PF24391">
    <property type="entry name" value="HD-CE"/>
    <property type="match status" value="1"/>
</dbReference>
<evidence type="ECO:0000256" key="2">
    <source>
        <dbReference type="ARBA" id="ARBA00022741"/>
    </source>
</evidence>
<dbReference type="Pfam" id="PF13589">
    <property type="entry name" value="HATPase_c_3"/>
    <property type="match status" value="1"/>
</dbReference>
<gene>
    <name evidence="6" type="ORF">H9L23_18625</name>
</gene>
<evidence type="ECO:0000256" key="1">
    <source>
        <dbReference type="ARBA" id="ARBA00008239"/>
    </source>
</evidence>
<dbReference type="InterPro" id="IPR056471">
    <property type="entry name" value="HD-CE"/>
</dbReference>
<dbReference type="InterPro" id="IPR036890">
    <property type="entry name" value="HATPase_C_sf"/>
</dbReference>
<dbReference type="GO" id="GO:0005524">
    <property type="term" value="F:ATP binding"/>
    <property type="evidence" value="ECO:0007669"/>
    <property type="project" value="UniProtKB-KW"/>
</dbReference>
<protein>
    <submittedName>
        <fullName evidence="6">ATP-binding protein</fullName>
    </submittedName>
</protein>
<proteinExistence type="inferred from homology"/>
<evidence type="ECO:0000313" key="6">
    <source>
        <dbReference type="EMBL" id="QNN41117.1"/>
    </source>
</evidence>
<keyword evidence="3 6" id="KW-0067">ATP-binding</keyword>
<feature type="domain" description="HD-CE" evidence="5">
    <location>
        <begin position="55"/>
        <end position="303"/>
    </location>
</feature>
<dbReference type="InterPro" id="IPR001404">
    <property type="entry name" value="Hsp90_fam"/>
</dbReference>
<keyword evidence="7" id="KW-1185">Reference proteome</keyword>
<dbReference type="KEGG" id="proe:H9L23_18625"/>
<evidence type="ECO:0000256" key="3">
    <source>
        <dbReference type="ARBA" id="ARBA00022840"/>
    </source>
</evidence>
<organism evidence="6 7">
    <name type="scientific">Pedobacter roseus</name>
    <dbReference type="NCBI Taxonomy" id="336820"/>
    <lineage>
        <taxon>Bacteria</taxon>
        <taxon>Pseudomonadati</taxon>
        <taxon>Bacteroidota</taxon>
        <taxon>Sphingobacteriia</taxon>
        <taxon>Sphingobacteriales</taxon>
        <taxon>Sphingobacteriaceae</taxon>
        <taxon>Pedobacter</taxon>
    </lineage>
</organism>
<evidence type="ECO:0000256" key="4">
    <source>
        <dbReference type="ARBA" id="ARBA00023186"/>
    </source>
</evidence>
<evidence type="ECO:0000313" key="7">
    <source>
        <dbReference type="Proteomes" id="UP000515806"/>
    </source>
</evidence>
<comment type="similarity">
    <text evidence="1">Belongs to the heat shock protein 90 family.</text>
</comment>